<feature type="region of interest" description="Disordered" evidence="1">
    <location>
        <begin position="181"/>
        <end position="200"/>
    </location>
</feature>
<keyword evidence="4" id="KW-1185">Reference proteome</keyword>
<accession>A0A543B081</accession>
<keyword evidence="2" id="KW-0472">Membrane</keyword>
<dbReference type="Proteomes" id="UP000317043">
    <property type="component" value="Unassembled WGS sequence"/>
</dbReference>
<name>A0A543B081_9ACTN</name>
<keyword evidence="2" id="KW-1133">Transmembrane helix</keyword>
<feature type="transmembrane region" description="Helical" evidence="2">
    <location>
        <begin position="153"/>
        <end position="176"/>
    </location>
</feature>
<evidence type="ECO:0000313" key="4">
    <source>
        <dbReference type="Proteomes" id="UP000317043"/>
    </source>
</evidence>
<organism evidence="3 4">
    <name type="scientific">Stackebrandtia endophytica</name>
    <dbReference type="NCBI Taxonomy" id="1496996"/>
    <lineage>
        <taxon>Bacteria</taxon>
        <taxon>Bacillati</taxon>
        <taxon>Actinomycetota</taxon>
        <taxon>Actinomycetes</taxon>
        <taxon>Glycomycetales</taxon>
        <taxon>Glycomycetaceae</taxon>
        <taxon>Stackebrandtia</taxon>
    </lineage>
</organism>
<dbReference type="InParanoid" id="A0A543B081"/>
<evidence type="ECO:0000256" key="2">
    <source>
        <dbReference type="SAM" id="Phobius"/>
    </source>
</evidence>
<dbReference type="EMBL" id="VFOW01000001">
    <property type="protein sequence ID" value="TQL78238.1"/>
    <property type="molecule type" value="Genomic_DNA"/>
</dbReference>
<dbReference type="RefSeq" id="WP_142042368.1">
    <property type="nucleotide sequence ID" value="NZ_JBHTGS010000004.1"/>
</dbReference>
<sequence length="200" mass="20880">MTDTSTRPHSHTRAIILTVVGGLLVLGGPMLGGLLGSFALIPGAFNSVQQVARVDPTATITLEAGERVYLLAPATRLGEIDHSDCVIESAPQSTEVEFAAASRLNTRADGLHYESFGIVTARQAGAYTINCAATEVPVVTAPPFELATFFGPLLWTTVGGLVLAAGGVVMVIIGIVRFSRTPQRAPSPRPQESSSEPVAD</sequence>
<dbReference type="AlphaFoldDB" id="A0A543B081"/>
<protein>
    <submittedName>
        <fullName evidence="3">Uncharacterized protein</fullName>
    </submittedName>
</protein>
<feature type="transmembrane region" description="Helical" evidence="2">
    <location>
        <begin position="14"/>
        <end position="41"/>
    </location>
</feature>
<gene>
    <name evidence="3" type="ORF">FB566_3821</name>
</gene>
<evidence type="ECO:0000256" key="1">
    <source>
        <dbReference type="SAM" id="MobiDB-lite"/>
    </source>
</evidence>
<reference evidence="3 4" key="1">
    <citation type="submission" date="2019-06" db="EMBL/GenBank/DDBJ databases">
        <title>Sequencing the genomes of 1000 actinobacteria strains.</title>
        <authorList>
            <person name="Klenk H.-P."/>
        </authorList>
    </citation>
    <scope>NUCLEOTIDE SEQUENCE [LARGE SCALE GENOMIC DNA]</scope>
    <source>
        <strain evidence="3 4">DSM 45928</strain>
    </source>
</reference>
<proteinExistence type="predicted"/>
<dbReference type="OrthoDB" id="5148850at2"/>
<evidence type="ECO:0000313" key="3">
    <source>
        <dbReference type="EMBL" id="TQL78238.1"/>
    </source>
</evidence>
<keyword evidence="2" id="KW-0812">Transmembrane</keyword>
<comment type="caution">
    <text evidence="3">The sequence shown here is derived from an EMBL/GenBank/DDBJ whole genome shotgun (WGS) entry which is preliminary data.</text>
</comment>